<dbReference type="PRINTS" id="PR00463">
    <property type="entry name" value="EP450I"/>
</dbReference>
<evidence type="ECO:0000256" key="4">
    <source>
        <dbReference type="RuleBase" id="RU000461"/>
    </source>
</evidence>
<proteinExistence type="inferred from homology"/>
<comment type="caution">
    <text evidence="5">The sequence shown here is derived from an EMBL/GenBank/DDBJ whole genome shotgun (WGS) entry which is preliminary data.</text>
</comment>
<dbReference type="Proteomes" id="UP000180043">
    <property type="component" value="Unassembled WGS sequence"/>
</dbReference>
<keyword evidence="4" id="KW-0560">Oxidoreductase</keyword>
<dbReference type="CDD" id="cd11053">
    <property type="entry name" value="CYP110-like"/>
    <property type="match status" value="1"/>
</dbReference>
<keyword evidence="4" id="KW-0503">Monooxygenase</keyword>
<feature type="binding site" description="axial binding residue" evidence="3">
    <location>
        <position position="388"/>
    </location>
    <ligand>
        <name>heme</name>
        <dbReference type="ChEBI" id="CHEBI:30413"/>
    </ligand>
    <ligandPart>
        <name>Fe</name>
        <dbReference type="ChEBI" id="CHEBI:18248"/>
    </ligandPart>
</feature>
<dbReference type="GO" id="GO:0016705">
    <property type="term" value="F:oxidoreductase activity, acting on paired donors, with incorporation or reduction of molecular oxygen"/>
    <property type="evidence" value="ECO:0007669"/>
    <property type="project" value="InterPro"/>
</dbReference>
<dbReference type="InterPro" id="IPR017972">
    <property type="entry name" value="Cyt_P450_CS"/>
</dbReference>
<dbReference type="Gene3D" id="1.10.630.10">
    <property type="entry name" value="Cytochrome P450"/>
    <property type="match status" value="1"/>
</dbReference>
<dbReference type="InterPro" id="IPR002401">
    <property type="entry name" value="Cyt_P450_E_grp-I"/>
</dbReference>
<reference evidence="5 6" key="1">
    <citation type="submission" date="2016-10" db="EMBL/GenBank/DDBJ databases">
        <title>Evaluation of Human, Veterinary and Environmental Mycobacterium chelonae Isolates by Core Genome Phylogenomic Analysis, Targeted Gene Comparison, and Anti-microbial Susceptibility Patterns: A Tale of Mistaken Identities.</title>
        <authorList>
            <person name="Fogelson S.B."/>
            <person name="Camus A.C."/>
            <person name="Lorenz W."/>
            <person name="Vasireddy R."/>
            <person name="Vasireddy S."/>
            <person name="Smith T."/>
            <person name="Brown-Elliott B.A."/>
            <person name="Wallace R.J.Jr."/>
            <person name="Hasan N.A."/>
            <person name="Reischl U."/>
            <person name="Sanchez S."/>
        </authorList>
    </citation>
    <scope>NUCLEOTIDE SEQUENCE [LARGE SCALE GENOMIC DNA]</scope>
    <source>
        <strain evidence="5 6">15515</strain>
    </source>
</reference>
<protein>
    <submittedName>
        <fullName evidence="5">Cytochrome P450</fullName>
    </submittedName>
</protein>
<dbReference type="PANTHER" id="PTHR24305">
    <property type="entry name" value="CYTOCHROME P450"/>
    <property type="match status" value="1"/>
</dbReference>
<dbReference type="InterPro" id="IPR001128">
    <property type="entry name" value="Cyt_P450"/>
</dbReference>
<evidence type="ECO:0000256" key="3">
    <source>
        <dbReference type="PIRSR" id="PIRSR602401-1"/>
    </source>
</evidence>
<accession>A0A1S1LTX5</accession>
<evidence type="ECO:0000256" key="1">
    <source>
        <dbReference type="ARBA" id="ARBA00001971"/>
    </source>
</evidence>
<dbReference type="GO" id="GO:0020037">
    <property type="term" value="F:heme binding"/>
    <property type="evidence" value="ECO:0007669"/>
    <property type="project" value="InterPro"/>
</dbReference>
<dbReference type="SUPFAM" id="SSF48264">
    <property type="entry name" value="Cytochrome P450"/>
    <property type="match status" value="1"/>
</dbReference>
<name>A0A1S1LTX5_MYCCH</name>
<sequence length="467" mass="51290">MSKTAKPVLPPGPPLPLVAQSILMAAYGLRFLAGCQRRYGNVFTLRIPLSGKVVYLADPADIKKVYAGDPRVFHSGEAHWFFRGLLGDSSLFVLDEAEHHDQRRLLMPAFHRDAVARQTTQMTEIAAANITKWPVGQSFPVAPFTTEITLEVILRTVIGATDPVRLAALRKVVPRLLYMKPWETPAITNPRLRRYFPWRGVGRRMAETDALLYAEIAERRADPNLDERTDVLAMLVSATDDDGRTMSDQELRDHLLTSIAAGHETTATALAWALERLTRHPAALAKAVHAADASAAGDPAGDEYLDAVAKETLRIRPVIFSSGRVLKEPVEIGGYRLPAGIMVDPAIGLVHASAAVYPDPDRFDPDRMLGTTQSPTTWLPFGGGNRRCLGATFAMVEMRVVLREILRRVDLSTTTAPDEKQQAKHVTFVPHRGGYIEVQAIRDCAPAAPPRCPAGFHGTAQSADPRR</sequence>
<evidence type="ECO:0000313" key="5">
    <source>
        <dbReference type="EMBL" id="OHU58211.1"/>
    </source>
</evidence>
<dbReference type="InterPro" id="IPR050121">
    <property type="entry name" value="Cytochrome_P450_monoxygenase"/>
</dbReference>
<dbReference type="AlphaFoldDB" id="A0A1S1LTX5"/>
<dbReference type="Pfam" id="PF00067">
    <property type="entry name" value="p450"/>
    <property type="match status" value="1"/>
</dbReference>
<comment type="similarity">
    <text evidence="2 4">Belongs to the cytochrome P450 family.</text>
</comment>
<dbReference type="GO" id="GO:0005506">
    <property type="term" value="F:iron ion binding"/>
    <property type="evidence" value="ECO:0007669"/>
    <property type="project" value="InterPro"/>
</dbReference>
<keyword evidence="3 4" id="KW-0479">Metal-binding</keyword>
<dbReference type="EMBL" id="MLIQ01000013">
    <property type="protein sequence ID" value="OHU58211.1"/>
    <property type="molecule type" value="Genomic_DNA"/>
</dbReference>
<comment type="cofactor">
    <cofactor evidence="1 3">
        <name>heme</name>
        <dbReference type="ChEBI" id="CHEBI:30413"/>
    </cofactor>
</comment>
<dbReference type="RefSeq" id="WP_057967571.1">
    <property type="nucleotide sequence ID" value="NZ_MLII01000030.1"/>
</dbReference>
<dbReference type="PANTHER" id="PTHR24305:SF166">
    <property type="entry name" value="CYTOCHROME P450 12A4, MITOCHONDRIAL-RELATED"/>
    <property type="match status" value="1"/>
</dbReference>
<dbReference type="PROSITE" id="PS00086">
    <property type="entry name" value="CYTOCHROME_P450"/>
    <property type="match status" value="1"/>
</dbReference>
<dbReference type="GO" id="GO:0004497">
    <property type="term" value="F:monooxygenase activity"/>
    <property type="evidence" value="ECO:0007669"/>
    <property type="project" value="UniProtKB-KW"/>
</dbReference>
<keyword evidence="3 4" id="KW-0349">Heme</keyword>
<gene>
    <name evidence="5" type="ORF">BKG82_11475</name>
</gene>
<dbReference type="PRINTS" id="PR00385">
    <property type="entry name" value="P450"/>
</dbReference>
<evidence type="ECO:0000313" key="6">
    <source>
        <dbReference type="Proteomes" id="UP000180043"/>
    </source>
</evidence>
<evidence type="ECO:0000256" key="2">
    <source>
        <dbReference type="ARBA" id="ARBA00010617"/>
    </source>
</evidence>
<keyword evidence="3 4" id="KW-0408">Iron</keyword>
<dbReference type="InterPro" id="IPR036396">
    <property type="entry name" value="Cyt_P450_sf"/>
</dbReference>
<organism evidence="5 6">
    <name type="scientific">Mycobacteroides chelonae</name>
    <name type="common">Mycobacterium chelonae</name>
    <dbReference type="NCBI Taxonomy" id="1774"/>
    <lineage>
        <taxon>Bacteria</taxon>
        <taxon>Bacillati</taxon>
        <taxon>Actinomycetota</taxon>
        <taxon>Actinomycetes</taxon>
        <taxon>Mycobacteriales</taxon>
        <taxon>Mycobacteriaceae</taxon>
        <taxon>Mycobacteroides</taxon>
    </lineage>
</organism>